<dbReference type="Proteomes" id="UP000294530">
    <property type="component" value="Unassembled WGS sequence"/>
</dbReference>
<dbReference type="OrthoDB" id="66204at2759"/>
<protein>
    <submittedName>
        <fullName evidence="1">Uncharacterized protein</fullName>
    </submittedName>
</protein>
<sequence>MDMDMQVQRVTELEGLLHENQIDTPQIRKLQEKNDELWLQLQQWERVYHKEKILAASELKTQQDELLNELEYLLAVSEDEIIQRQEQRESASKSEHIWTASRRSEDEAENDSYVTRIKELEAICTQKDQTINSLKAVLEHQESVFNEKLKIVTAKYDQVKAINLALQVLCELIHVFDHLLTQLLMLRRLRND</sequence>
<dbReference type="GeneID" id="94348946"/>
<dbReference type="EMBL" id="SHOA02000202">
    <property type="protein sequence ID" value="TDH66625.1"/>
    <property type="molecule type" value="Genomic_DNA"/>
</dbReference>
<comment type="caution">
    <text evidence="1">The sequence shown here is derived from an EMBL/GenBank/DDBJ whole genome shotgun (WGS) entry which is preliminary data.</text>
</comment>
<name>A0A976FGX2_BRELC</name>
<evidence type="ECO:0000313" key="2">
    <source>
        <dbReference type="Proteomes" id="UP000294530"/>
    </source>
</evidence>
<proteinExistence type="predicted"/>
<dbReference type="KEGG" id="blac:94348946"/>
<accession>A0A976FGX2</accession>
<keyword evidence="2" id="KW-1185">Reference proteome</keyword>
<organism evidence="1 2">
    <name type="scientific">Bremia lactucae</name>
    <name type="common">Lettuce downy mildew</name>
    <dbReference type="NCBI Taxonomy" id="4779"/>
    <lineage>
        <taxon>Eukaryota</taxon>
        <taxon>Sar</taxon>
        <taxon>Stramenopiles</taxon>
        <taxon>Oomycota</taxon>
        <taxon>Peronosporomycetes</taxon>
        <taxon>Peronosporales</taxon>
        <taxon>Peronosporaceae</taxon>
        <taxon>Bremia</taxon>
    </lineage>
</organism>
<evidence type="ECO:0000313" key="1">
    <source>
        <dbReference type="EMBL" id="TDH66625.1"/>
    </source>
</evidence>
<gene>
    <name evidence="1" type="ORF">CCR75_005193</name>
</gene>
<reference evidence="1 2" key="1">
    <citation type="journal article" date="2021" name="Genome Biol.">
        <title>AFLAP: assembly-free linkage analysis pipeline using k-mers from genome sequencing data.</title>
        <authorList>
            <person name="Fletcher K."/>
            <person name="Zhang L."/>
            <person name="Gil J."/>
            <person name="Han R."/>
            <person name="Cavanaugh K."/>
            <person name="Michelmore R."/>
        </authorList>
    </citation>
    <scope>NUCLEOTIDE SEQUENCE [LARGE SCALE GENOMIC DNA]</scope>
    <source>
        <strain evidence="1 2">SF5</strain>
    </source>
</reference>
<dbReference type="AlphaFoldDB" id="A0A976FGX2"/>
<dbReference type="RefSeq" id="XP_067816124.1">
    <property type="nucleotide sequence ID" value="XM_067963275.1"/>
</dbReference>